<dbReference type="InterPro" id="IPR000683">
    <property type="entry name" value="Gfo/Idh/MocA-like_OxRdtase_N"/>
</dbReference>
<dbReference type="Pfam" id="PF02894">
    <property type="entry name" value="GFO_IDH_MocA_C"/>
    <property type="match status" value="1"/>
</dbReference>
<dbReference type="InterPro" id="IPR004104">
    <property type="entry name" value="Gfo/Idh/MocA-like_OxRdtase_C"/>
</dbReference>
<dbReference type="GO" id="GO:0016491">
    <property type="term" value="F:oxidoreductase activity"/>
    <property type="evidence" value="ECO:0007669"/>
    <property type="project" value="UniProtKB-KW"/>
</dbReference>
<evidence type="ECO:0000313" key="3">
    <source>
        <dbReference type="EMBL" id="QBZ83721.1"/>
    </source>
</evidence>
<proteinExistence type="predicted"/>
<feature type="domain" description="Gfo/Idh/MocA-like oxidoreductase N-terminal" evidence="1">
    <location>
        <begin position="2"/>
        <end position="120"/>
    </location>
</feature>
<dbReference type="Pfam" id="PF01408">
    <property type="entry name" value="GFO_IDH_MocA"/>
    <property type="match status" value="1"/>
</dbReference>
<dbReference type="PANTHER" id="PTHR43249:SF1">
    <property type="entry name" value="D-GLUCOSIDE 3-DEHYDROGENASE"/>
    <property type="match status" value="1"/>
</dbReference>
<dbReference type="InterPro" id="IPR052515">
    <property type="entry name" value="Gfo/Idh/MocA_Oxidoreductase"/>
</dbReference>
<dbReference type="Gene3D" id="3.40.50.720">
    <property type="entry name" value="NAD(P)-binding Rossmann-like Domain"/>
    <property type="match status" value="1"/>
</dbReference>
<dbReference type="EC" id="1.-.-.-" evidence="3"/>
<keyword evidence="4" id="KW-1185">Reference proteome</keyword>
<evidence type="ECO:0000259" key="2">
    <source>
        <dbReference type="Pfam" id="PF02894"/>
    </source>
</evidence>
<keyword evidence="3" id="KW-0560">Oxidoreductase</keyword>
<dbReference type="RefSeq" id="WP_135796317.1">
    <property type="nucleotide sequence ID" value="NZ_CP032096.1"/>
</dbReference>
<dbReference type="EMBL" id="CP032096">
    <property type="protein sequence ID" value="QBZ83721.1"/>
    <property type="molecule type" value="Genomic_DNA"/>
</dbReference>
<dbReference type="PANTHER" id="PTHR43249">
    <property type="entry name" value="UDP-N-ACETYL-2-AMINO-2-DEOXY-D-GLUCURONATE OXIDASE"/>
    <property type="match status" value="1"/>
</dbReference>
<dbReference type="Gene3D" id="3.30.360.10">
    <property type="entry name" value="Dihydrodipicolinate Reductase, domain 2"/>
    <property type="match status" value="1"/>
</dbReference>
<dbReference type="OrthoDB" id="9801953at2"/>
<feature type="domain" description="Gfo/Idh/MocA-like oxidoreductase C-terminal" evidence="2">
    <location>
        <begin position="134"/>
        <end position="338"/>
    </location>
</feature>
<dbReference type="SUPFAM" id="SSF55347">
    <property type="entry name" value="Glyceraldehyde-3-phosphate dehydrogenase-like, C-terminal domain"/>
    <property type="match status" value="1"/>
</dbReference>
<accession>A0A4P7P0P4</accession>
<evidence type="ECO:0000313" key="4">
    <source>
        <dbReference type="Proteomes" id="UP000296201"/>
    </source>
</evidence>
<name>A0A4P7P0P4_9GAMM</name>
<organism evidence="3 4">
    <name type="scientific">Hydrogenovibrio crunogenus</name>
    <dbReference type="NCBI Taxonomy" id="39765"/>
    <lineage>
        <taxon>Bacteria</taxon>
        <taxon>Pseudomonadati</taxon>
        <taxon>Pseudomonadota</taxon>
        <taxon>Gammaproteobacteria</taxon>
        <taxon>Thiotrichales</taxon>
        <taxon>Piscirickettsiaceae</taxon>
        <taxon>Hydrogenovibrio</taxon>
    </lineage>
</organism>
<reference evidence="3 4" key="1">
    <citation type="submission" date="2018-08" db="EMBL/GenBank/DDBJ databases">
        <title>Horizontal acquisition of hydrogen conversion ability and other habitat adaptations in Hydrogenovibrio crunogenus strains.</title>
        <authorList>
            <person name="Gonnella G."/>
            <person name="Adam N."/>
            <person name="Perner M."/>
        </authorList>
    </citation>
    <scope>NUCLEOTIDE SEQUENCE [LARGE SCALE GENOMIC DNA]</scope>
    <source>
        <strain evidence="3 4">SP-41</strain>
    </source>
</reference>
<dbReference type="GO" id="GO:0000166">
    <property type="term" value="F:nucleotide binding"/>
    <property type="evidence" value="ECO:0007669"/>
    <property type="project" value="InterPro"/>
</dbReference>
<sequence>MLKFALLGCGRIAKRHSELLGNNQIDNAQLVAVCDIVEEKAKKIGEQFGVPYFTDMNEMLEKIDMDVVSVLTESGYHAGHVIEVAKYKKHIVVEKPMALTLDDADAMIKACDEAGVKLFVVKQNRFNVPVVKTREALEAGRFGKLVLGTVRVRWCRPQAYYDQDSWRGTWALDGGVLTNQASHHVDLLEWMMGEVESVQAMSTTALANIEAEDTAIVNLRFKNGALGIIEATTAVRPKDLEGSLSVLGESGTVEIGGFAVNQMKVWNFAEEQEGDADVMEKYSVNPPNVYGFGHQAYYDHVVDSILNNKKHLVDGLQGRKSLELINAIYESIETKKEVFLRFKPKHCRLGQKNEPA</sequence>
<evidence type="ECO:0000259" key="1">
    <source>
        <dbReference type="Pfam" id="PF01408"/>
    </source>
</evidence>
<gene>
    <name evidence="3" type="primary">pht4</name>
    <name evidence="3" type="ORF">GHNINEIG_01782</name>
</gene>
<dbReference type="AlphaFoldDB" id="A0A4P7P0P4"/>
<dbReference type="SUPFAM" id="SSF51735">
    <property type="entry name" value="NAD(P)-binding Rossmann-fold domains"/>
    <property type="match status" value="1"/>
</dbReference>
<dbReference type="Proteomes" id="UP000296201">
    <property type="component" value="Chromosome"/>
</dbReference>
<dbReference type="InterPro" id="IPR036291">
    <property type="entry name" value="NAD(P)-bd_dom_sf"/>
</dbReference>
<protein>
    <submittedName>
        <fullName evidence="3">4,5-dihydroxyphthalate dehydrogenase</fullName>
        <ecNumber evidence="3">1.-.-.-</ecNumber>
    </submittedName>
</protein>